<dbReference type="Proteomes" id="UP001162162">
    <property type="component" value="Unassembled WGS sequence"/>
</dbReference>
<evidence type="ECO:0000256" key="9">
    <source>
        <dbReference type="ARBA" id="ARBA00023242"/>
    </source>
</evidence>
<organism evidence="12 13">
    <name type="scientific">Aromia moschata</name>
    <dbReference type="NCBI Taxonomy" id="1265417"/>
    <lineage>
        <taxon>Eukaryota</taxon>
        <taxon>Metazoa</taxon>
        <taxon>Ecdysozoa</taxon>
        <taxon>Arthropoda</taxon>
        <taxon>Hexapoda</taxon>
        <taxon>Insecta</taxon>
        <taxon>Pterygota</taxon>
        <taxon>Neoptera</taxon>
        <taxon>Endopterygota</taxon>
        <taxon>Coleoptera</taxon>
        <taxon>Polyphaga</taxon>
        <taxon>Cucujiformia</taxon>
        <taxon>Chrysomeloidea</taxon>
        <taxon>Cerambycidae</taxon>
        <taxon>Cerambycinae</taxon>
        <taxon>Callichromatini</taxon>
        <taxon>Aromia</taxon>
    </lineage>
</organism>
<evidence type="ECO:0000256" key="1">
    <source>
        <dbReference type="ARBA" id="ARBA00004232"/>
    </source>
</evidence>
<evidence type="ECO:0000256" key="6">
    <source>
        <dbReference type="ARBA" id="ARBA00022989"/>
    </source>
</evidence>
<keyword evidence="5 11" id="KW-0812">Transmembrane</keyword>
<evidence type="ECO:0000256" key="4">
    <source>
        <dbReference type="ARBA" id="ARBA00022490"/>
    </source>
</evidence>
<keyword evidence="7" id="KW-0443">Lipid metabolism</keyword>
<dbReference type="Pfam" id="PF09771">
    <property type="entry name" value="Tmemb_18A"/>
    <property type="match status" value="1"/>
</dbReference>
<evidence type="ECO:0000256" key="10">
    <source>
        <dbReference type="ARBA" id="ARBA00030458"/>
    </source>
</evidence>
<evidence type="ECO:0000313" key="13">
    <source>
        <dbReference type="Proteomes" id="UP001162162"/>
    </source>
</evidence>
<evidence type="ECO:0000256" key="3">
    <source>
        <dbReference type="ARBA" id="ARBA00010998"/>
    </source>
</evidence>
<dbReference type="PANTHER" id="PTHR20996:SF1">
    <property type="entry name" value="NUCLEAR ENVELOPE PHOSPHATASE-REGULATORY SUBUNIT 1"/>
    <property type="match status" value="1"/>
</dbReference>
<protein>
    <recommendedName>
        <fullName evidence="10">Transmembrane protein 188</fullName>
    </recommendedName>
</protein>
<comment type="subcellular location">
    <subcellularLocation>
        <location evidence="2">Cytoplasm</location>
    </subcellularLocation>
    <subcellularLocation>
        <location evidence="1">Nucleus membrane</location>
        <topology evidence="1">Multi-pass membrane protein</topology>
    </subcellularLocation>
</comment>
<evidence type="ECO:0000256" key="11">
    <source>
        <dbReference type="SAM" id="Phobius"/>
    </source>
</evidence>
<name>A0AAV8YEE9_9CUCU</name>
<dbReference type="EMBL" id="JAPWTK010000129">
    <property type="protein sequence ID" value="KAJ8948838.1"/>
    <property type="molecule type" value="Genomic_DNA"/>
</dbReference>
<dbReference type="GO" id="GO:0031965">
    <property type="term" value="C:nuclear membrane"/>
    <property type="evidence" value="ECO:0007669"/>
    <property type="project" value="UniProtKB-SubCell"/>
</dbReference>
<reference evidence="12" key="1">
    <citation type="journal article" date="2023" name="Insect Mol. Biol.">
        <title>Genome sequencing provides insights into the evolution of gene families encoding plant cell wall-degrading enzymes in longhorned beetles.</title>
        <authorList>
            <person name="Shin N.R."/>
            <person name="Okamura Y."/>
            <person name="Kirsch R."/>
            <person name="Pauchet Y."/>
        </authorList>
    </citation>
    <scope>NUCLEOTIDE SEQUENCE</scope>
    <source>
        <strain evidence="12">AMC_N1</strain>
    </source>
</reference>
<comment type="caution">
    <text evidence="12">The sequence shown here is derived from an EMBL/GenBank/DDBJ whole genome shotgun (WGS) entry which is preliminary data.</text>
</comment>
<keyword evidence="13" id="KW-1185">Reference proteome</keyword>
<sequence length="131" mass="14559">MSLEQTACEDIVADLKAFERRLTEVIACLHPSTTRWRIVLVAVSICVATGASQWILDPETRIVSLSQSLTNHPFFILSTIILVTILLLGVHKRVIAASIITSRTREVLSDFNMSCDDTGKLILRPRPTNIT</sequence>
<dbReference type="GO" id="GO:0005737">
    <property type="term" value="C:cytoplasm"/>
    <property type="evidence" value="ECO:0007669"/>
    <property type="project" value="UniProtKB-SubCell"/>
</dbReference>
<evidence type="ECO:0000313" key="12">
    <source>
        <dbReference type="EMBL" id="KAJ8948838.1"/>
    </source>
</evidence>
<evidence type="ECO:0000256" key="8">
    <source>
        <dbReference type="ARBA" id="ARBA00023136"/>
    </source>
</evidence>
<dbReference type="InterPro" id="IPR019168">
    <property type="entry name" value="NEP1-R1"/>
</dbReference>
<evidence type="ECO:0000256" key="7">
    <source>
        <dbReference type="ARBA" id="ARBA00023098"/>
    </source>
</evidence>
<comment type="similarity">
    <text evidence="3">Belongs to the CNEP1R1 family.</text>
</comment>
<dbReference type="GO" id="GO:0006629">
    <property type="term" value="P:lipid metabolic process"/>
    <property type="evidence" value="ECO:0007669"/>
    <property type="project" value="UniProtKB-KW"/>
</dbReference>
<feature type="transmembrane region" description="Helical" evidence="11">
    <location>
        <begin position="72"/>
        <end position="90"/>
    </location>
</feature>
<keyword evidence="9" id="KW-0539">Nucleus</keyword>
<dbReference type="PANTHER" id="PTHR20996">
    <property type="entry name" value="NUCLEAR ENVELOPE PHOSPHATASE-REGULATORY SUBUNIT 1"/>
    <property type="match status" value="1"/>
</dbReference>
<dbReference type="AlphaFoldDB" id="A0AAV8YEE9"/>
<feature type="transmembrane region" description="Helical" evidence="11">
    <location>
        <begin position="38"/>
        <end position="56"/>
    </location>
</feature>
<keyword evidence="6 11" id="KW-1133">Transmembrane helix</keyword>
<proteinExistence type="inferred from homology"/>
<keyword evidence="8 11" id="KW-0472">Membrane</keyword>
<evidence type="ECO:0000256" key="5">
    <source>
        <dbReference type="ARBA" id="ARBA00022692"/>
    </source>
</evidence>
<evidence type="ECO:0000256" key="2">
    <source>
        <dbReference type="ARBA" id="ARBA00004496"/>
    </source>
</evidence>
<keyword evidence="4" id="KW-0963">Cytoplasm</keyword>
<accession>A0AAV8YEE9</accession>
<dbReference type="GO" id="GO:0071595">
    <property type="term" value="C:Nem1-Spo7 phosphatase complex"/>
    <property type="evidence" value="ECO:0007669"/>
    <property type="project" value="InterPro"/>
</dbReference>
<gene>
    <name evidence="12" type="ORF">NQ318_013490</name>
</gene>